<protein>
    <submittedName>
        <fullName evidence="3">C2H2 finger domain protein</fullName>
    </submittedName>
</protein>
<evidence type="ECO:0000313" key="4">
    <source>
        <dbReference type="Proteomes" id="UP001270362"/>
    </source>
</evidence>
<organism evidence="3 4">
    <name type="scientific">Podospora appendiculata</name>
    <dbReference type="NCBI Taxonomy" id="314037"/>
    <lineage>
        <taxon>Eukaryota</taxon>
        <taxon>Fungi</taxon>
        <taxon>Dikarya</taxon>
        <taxon>Ascomycota</taxon>
        <taxon>Pezizomycotina</taxon>
        <taxon>Sordariomycetes</taxon>
        <taxon>Sordariomycetidae</taxon>
        <taxon>Sordariales</taxon>
        <taxon>Podosporaceae</taxon>
        <taxon>Podospora</taxon>
    </lineage>
</organism>
<accession>A0AAE0X8F1</accession>
<dbReference type="Pfam" id="PF11917">
    <property type="entry name" value="DUF3435"/>
    <property type="match status" value="1"/>
</dbReference>
<dbReference type="PANTHER" id="PTHR37535">
    <property type="entry name" value="FLUG DOMAIN PROTEIN"/>
    <property type="match status" value="1"/>
</dbReference>
<feature type="region of interest" description="Disordered" evidence="1">
    <location>
        <begin position="511"/>
        <end position="534"/>
    </location>
</feature>
<dbReference type="Proteomes" id="UP001270362">
    <property type="component" value="Unassembled WGS sequence"/>
</dbReference>
<dbReference type="PANTHER" id="PTHR37535:SF2">
    <property type="entry name" value="FINGER DOMAIN PROTEIN, PUTATIVE (AFU_ORTHOLOGUE AFUA_6G09300)-RELATED"/>
    <property type="match status" value="1"/>
</dbReference>
<gene>
    <name evidence="3" type="ORF">B0T22DRAFT_498171</name>
</gene>
<evidence type="ECO:0000259" key="2">
    <source>
        <dbReference type="PROSITE" id="PS00028"/>
    </source>
</evidence>
<reference evidence="3" key="1">
    <citation type="journal article" date="2023" name="Mol. Phylogenet. Evol.">
        <title>Genome-scale phylogeny and comparative genomics of the fungal order Sordariales.</title>
        <authorList>
            <person name="Hensen N."/>
            <person name="Bonometti L."/>
            <person name="Westerberg I."/>
            <person name="Brannstrom I.O."/>
            <person name="Guillou S."/>
            <person name="Cros-Aarteil S."/>
            <person name="Calhoun S."/>
            <person name="Haridas S."/>
            <person name="Kuo A."/>
            <person name="Mondo S."/>
            <person name="Pangilinan J."/>
            <person name="Riley R."/>
            <person name="LaButti K."/>
            <person name="Andreopoulos B."/>
            <person name="Lipzen A."/>
            <person name="Chen C."/>
            <person name="Yan M."/>
            <person name="Daum C."/>
            <person name="Ng V."/>
            <person name="Clum A."/>
            <person name="Steindorff A."/>
            <person name="Ohm R.A."/>
            <person name="Martin F."/>
            <person name="Silar P."/>
            <person name="Natvig D.O."/>
            <person name="Lalanne C."/>
            <person name="Gautier V."/>
            <person name="Ament-Velasquez S.L."/>
            <person name="Kruys A."/>
            <person name="Hutchinson M.I."/>
            <person name="Powell A.J."/>
            <person name="Barry K."/>
            <person name="Miller A.N."/>
            <person name="Grigoriev I.V."/>
            <person name="Debuchy R."/>
            <person name="Gladieux P."/>
            <person name="Hiltunen Thoren M."/>
            <person name="Johannesson H."/>
        </authorList>
    </citation>
    <scope>NUCLEOTIDE SEQUENCE</scope>
    <source>
        <strain evidence="3">CBS 314.62</strain>
    </source>
</reference>
<dbReference type="AlphaFoldDB" id="A0AAE0X8F1"/>
<comment type="caution">
    <text evidence="3">The sequence shown here is derived from an EMBL/GenBank/DDBJ whole genome shotgun (WGS) entry which is preliminary data.</text>
</comment>
<proteinExistence type="predicted"/>
<dbReference type="EMBL" id="JAULSO010000002">
    <property type="protein sequence ID" value="KAK3687910.1"/>
    <property type="molecule type" value="Genomic_DNA"/>
</dbReference>
<evidence type="ECO:0000256" key="1">
    <source>
        <dbReference type="SAM" id="MobiDB-lite"/>
    </source>
</evidence>
<name>A0AAE0X8F1_9PEZI</name>
<sequence length="631" mass="71831">MDNQCNPPTTPPHPPPIFASLRSLACSRFNRAQHFGGLTYYVTNHHLGGQGFRGGGRVYLVDSARLEYIEVGNMNRHWVVDQKVGQNGRRKRGTKKKSSLGTRAMGEKLDGKLNRKMHKVLEKLAKKHGLSSKRRENRCMTIDTLKEEIHTTLSTTKKSFDLGELRILALRFGDIQVMVARNPGGGPHNILIWFTLEFTKTYLGEKDAKSYPIPEILHDPSLLLSPHVFLLGILFRHRVFRSPMLVSAKQLHHLNIHPGEVELLLPFRADMKDVCVFRRAVKTLTGYEISPTEPIPYGMIAAWIRRIGEILGLAYQTIPYNLRYNAANEFDQSSDISESLRNLALDHANSVPFQKHYLGCRICADPWGILRGQEPQQALIKQSCGIGHSISKRRPVDLTPEQARSVNNHPEIIRLTKRLEGIPRGLRSEKERLKRELKNTIREEWTENQAVIDIERQLRGQGFEDRPAQKRLVEALTAPDDATLEGYYRRRDNAIDAIAAYCFVHEGRTARHNTHRTTTTKPTQPSHAGEPPADSPLHVAALSVFVNSGKERPRRCFICIGIALSLEAGDHRIDELIHEFFTSGDLSKHFRRKHLLHLRDGDKIQCWVCNMHLDHKMHLQNHALRVHGTLS</sequence>
<dbReference type="InterPro" id="IPR021842">
    <property type="entry name" value="DUF3435"/>
</dbReference>
<keyword evidence="4" id="KW-1185">Reference proteome</keyword>
<reference evidence="3" key="2">
    <citation type="submission" date="2023-06" db="EMBL/GenBank/DDBJ databases">
        <authorList>
            <consortium name="Lawrence Berkeley National Laboratory"/>
            <person name="Haridas S."/>
            <person name="Hensen N."/>
            <person name="Bonometti L."/>
            <person name="Westerberg I."/>
            <person name="Brannstrom I.O."/>
            <person name="Guillou S."/>
            <person name="Cros-Aarteil S."/>
            <person name="Calhoun S."/>
            <person name="Kuo A."/>
            <person name="Mondo S."/>
            <person name="Pangilinan J."/>
            <person name="Riley R."/>
            <person name="Labutti K."/>
            <person name="Andreopoulos B."/>
            <person name="Lipzen A."/>
            <person name="Chen C."/>
            <person name="Yanf M."/>
            <person name="Daum C."/>
            <person name="Ng V."/>
            <person name="Clum A."/>
            <person name="Steindorff A."/>
            <person name="Ohm R."/>
            <person name="Martin F."/>
            <person name="Silar P."/>
            <person name="Natvig D."/>
            <person name="Lalanne C."/>
            <person name="Gautier V."/>
            <person name="Ament-Velasquez S.L."/>
            <person name="Kruys A."/>
            <person name="Hutchinson M.I."/>
            <person name="Powell A.J."/>
            <person name="Barry K."/>
            <person name="Miller A.N."/>
            <person name="Grigoriev I.V."/>
            <person name="Debuchy R."/>
            <person name="Gladieux P."/>
            <person name="Thoren M.H."/>
            <person name="Johannesson H."/>
        </authorList>
    </citation>
    <scope>NUCLEOTIDE SEQUENCE</scope>
    <source>
        <strain evidence="3">CBS 314.62</strain>
    </source>
</reference>
<dbReference type="InterPro" id="IPR013087">
    <property type="entry name" value="Znf_C2H2_type"/>
</dbReference>
<feature type="domain" description="C2H2-type" evidence="2">
    <location>
        <begin position="606"/>
        <end position="627"/>
    </location>
</feature>
<evidence type="ECO:0000313" key="3">
    <source>
        <dbReference type="EMBL" id="KAK3687910.1"/>
    </source>
</evidence>
<dbReference type="PROSITE" id="PS00028">
    <property type="entry name" value="ZINC_FINGER_C2H2_1"/>
    <property type="match status" value="1"/>
</dbReference>